<keyword evidence="2" id="KW-1185">Reference proteome</keyword>
<accession>F4QT73</accession>
<reference evidence="2" key="1">
    <citation type="submission" date="2011-03" db="EMBL/GenBank/DDBJ databases">
        <title>Draft genome sequence of Brevundimonas diminuta.</title>
        <authorList>
            <person name="Brown P.J.B."/>
            <person name="Buechlein A."/>
            <person name="Hemmerich C."/>
            <person name="Brun Y.V."/>
        </authorList>
    </citation>
    <scope>NUCLEOTIDE SEQUENCE [LARGE SCALE GENOMIC DNA]</scope>
    <source>
        <strain evidence="2">C19</strain>
    </source>
</reference>
<protein>
    <submittedName>
        <fullName evidence="1">Uncharacterized protein</fullName>
    </submittedName>
</protein>
<dbReference type="HOGENOM" id="CLU_3246583_0_0_5"/>
<dbReference type="AlphaFoldDB" id="F4QT73"/>
<sequence length="42" mass="4138">MVGLGSYTVTQVGADVTVDFGGGNIITILAVTAADVSANIIL</sequence>
<dbReference type="RefSeq" id="WP_006275142.1">
    <property type="nucleotide sequence ID" value="NZ_GL883080.1"/>
</dbReference>
<evidence type="ECO:0000313" key="2">
    <source>
        <dbReference type="Proteomes" id="UP000006512"/>
    </source>
</evidence>
<organism evidence="1 2">
    <name type="scientific">Asticcacaulis biprosthecium C19</name>
    <dbReference type="NCBI Taxonomy" id="715226"/>
    <lineage>
        <taxon>Bacteria</taxon>
        <taxon>Pseudomonadati</taxon>
        <taxon>Pseudomonadota</taxon>
        <taxon>Alphaproteobacteria</taxon>
        <taxon>Caulobacterales</taxon>
        <taxon>Caulobacteraceae</taxon>
        <taxon>Asticcacaulis</taxon>
    </lineage>
</organism>
<evidence type="ECO:0000313" key="1">
    <source>
        <dbReference type="EMBL" id="EGF89943.1"/>
    </source>
</evidence>
<gene>
    <name evidence="1" type="ORF">ABI_43670</name>
</gene>
<dbReference type="STRING" id="715226.ABI_43670"/>
<name>F4QT73_9CAUL</name>
<dbReference type="Proteomes" id="UP000006512">
    <property type="component" value="Unassembled WGS sequence"/>
</dbReference>
<dbReference type="EMBL" id="GL883080">
    <property type="protein sequence ID" value="EGF89943.1"/>
    <property type="molecule type" value="Genomic_DNA"/>
</dbReference>
<proteinExistence type="predicted"/>